<evidence type="ECO:0000313" key="2">
    <source>
        <dbReference type="Proteomes" id="UP000186922"/>
    </source>
</evidence>
<dbReference type="Proteomes" id="UP000186922">
    <property type="component" value="Unassembled WGS sequence"/>
</dbReference>
<evidence type="ECO:0000313" key="1">
    <source>
        <dbReference type="EMBL" id="GAU87949.1"/>
    </source>
</evidence>
<gene>
    <name evidence="1" type="primary">RvY_00729</name>
    <name evidence="1" type="synonym">RvY_00729.2</name>
    <name evidence="1" type="ORF">RvY_00729-2</name>
</gene>
<sequence>MCRHRTPFTRSIPVHLQVFLSSTICWSLPKKPSALCKYPFECQHGQVAHQLISSSVTAGLTKPKRCERRSPPCDVFGKRGRTIQPCPEGECSLWTTSGCFVHIQAERT</sequence>
<protein>
    <submittedName>
        <fullName evidence="1">Uncharacterized protein</fullName>
    </submittedName>
</protein>
<dbReference type="EMBL" id="BDGG01000001">
    <property type="protein sequence ID" value="GAU87949.1"/>
    <property type="molecule type" value="Genomic_DNA"/>
</dbReference>
<comment type="caution">
    <text evidence="1">The sequence shown here is derived from an EMBL/GenBank/DDBJ whole genome shotgun (WGS) entry which is preliminary data.</text>
</comment>
<keyword evidence="2" id="KW-1185">Reference proteome</keyword>
<organism evidence="1 2">
    <name type="scientific">Ramazzottius varieornatus</name>
    <name type="common">Water bear</name>
    <name type="synonym">Tardigrade</name>
    <dbReference type="NCBI Taxonomy" id="947166"/>
    <lineage>
        <taxon>Eukaryota</taxon>
        <taxon>Metazoa</taxon>
        <taxon>Ecdysozoa</taxon>
        <taxon>Tardigrada</taxon>
        <taxon>Eutardigrada</taxon>
        <taxon>Parachela</taxon>
        <taxon>Hypsibioidea</taxon>
        <taxon>Ramazzottiidae</taxon>
        <taxon>Ramazzottius</taxon>
    </lineage>
</organism>
<dbReference type="AlphaFoldDB" id="A0A1D1UDT4"/>
<proteinExistence type="predicted"/>
<reference evidence="1 2" key="1">
    <citation type="journal article" date="2016" name="Nat. Commun.">
        <title>Extremotolerant tardigrade genome and improved radiotolerance of human cultured cells by tardigrade-unique protein.</title>
        <authorList>
            <person name="Hashimoto T."/>
            <person name="Horikawa D.D."/>
            <person name="Saito Y."/>
            <person name="Kuwahara H."/>
            <person name="Kozuka-Hata H."/>
            <person name="Shin-I T."/>
            <person name="Minakuchi Y."/>
            <person name="Ohishi K."/>
            <person name="Motoyama A."/>
            <person name="Aizu T."/>
            <person name="Enomoto A."/>
            <person name="Kondo K."/>
            <person name="Tanaka S."/>
            <person name="Hara Y."/>
            <person name="Koshikawa S."/>
            <person name="Sagara H."/>
            <person name="Miura T."/>
            <person name="Yokobori S."/>
            <person name="Miyagawa K."/>
            <person name="Suzuki Y."/>
            <person name="Kubo T."/>
            <person name="Oyama M."/>
            <person name="Kohara Y."/>
            <person name="Fujiyama A."/>
            <person name="Arakawa K."/>
            <person name="Katayama T."/>
            <person name="Toyoda A."/>
            <person name="Kunieda T."/>
        </authorList>
    </citation>
    <scope>NUCLEOTIDE SEQUENCE [LARGE SCALE GENOMIC DNA]</scope>
    <source>
        <strain evidence="1 2">YOKOZUNA-1</strain>
    </source>
</reference>
<accession>A0A1D1UDT4</accession>
<name>A0A1D1UDT4_RAMVA</name>